<gene>
    <name evidence="1" type="ORF">CPELLU_LOCUS19832</name>
</gene>
<feature type="non-terminal residue" evidence="1">
    <location>
        <position position="63"/>
    </location>
</feature>
<feature type="non-terminal residue" evidence="1">
    <location>
        <position position="1"/>
    </location>
</feature>
<dbReference type="OrthoDB" id="2414281at2759"/>
<keyword evidence="2" id="KW-1185">Reference proteome</keyword>
<organism evidence="1 2">
    <name type="scientific">Cetraspora pellucida</name>
    <dbReference type="NCBI Taxonomy" id="1433469"/>
    <lineage>
        <taxon>Eukaryota</taxon>
        <taxon>Fungi</taxon>
        <taxon>Fungi incertae sedis</taxon>
        <taxon>Mucoromycota</taxon>
        <taxon>Glomeromycotina</taxon>
        <taxon>Glomeromycetes</taxon>
        <taxon>Diversisporales</taxon>
        <taxon>Gigasporaceae</taxon>
        <taxon>Cetraspora</taxon>
    </lineage>
</organism>
<dbReference type="Proteomes" id="UP000789759">
    <property type="component" value="Unassembled WGS sequence"/>
</dbReference>
<reference evidence="1" key="1">
    <citation type="submission" date="2021-06" db="EMBL/GenBank/DDBJ databases">
        <authorList>
            <person name="Kallberg Y."/>
            <person name="Tangrot J."/>
            <person name="Rosling A."/>
        </authorList>
    </citation>
    <scope>NUCLEOTIDE SEQUENCE</scope>
    <source>
        <strain evidence="1">FL966</strain>
    </source>
</reference>
<comment type="caution">
    <text evidence="1">The sequence shown here is derived from an EMBL/GenBank/DDBJ whole genome shotgun (WGS) entry which is preliminary data.</text>
</comment>
<evidence type="ECO:0000313" key="1">
    <source>
        <dbReference type="EMBL" id="CAG8822600.1"/>
    </source>
</evidence>
<name>A0A9N9PI62_9GLOM</name>
<protein>
    <submittedName>
        <fullName evidence="1">5614_t:CDS:1</fullName>
    </submittedName>
</protein>
<dbReference type="AlphaFoldDB" id="A0A9N9PI62"/>
<accession>A0A9N9PI62</accession>
<proteinExistence type="predicted"/>
<evidence type="ECO:0000313" key="2">
    <source>
        <dbReference type="Proteomes" id="UP000789759"/>
    </source>
</evidence>
<sequence length="63" mass="7380">IEYQQTQIEKEHLATKYGLITSPRPFSILKWDQHIQSSQDIYHFMSEKAQTLLNATFNILNNG</sequence>
<dbReference type="EMBL" id="CAJVQA010051928">
    <property type="protein sequence ID" value="CAG8822600.1"/>
    <property type="molecule type" value="Genomic_DNA"/>
</dbReference>